<comment type="caution">
    <text evidence="5">The sequence shown here is derived from an EMBL/GenBank/DDBJ whole genome shotgun (WGS) entry which is preliminary data.</text>
</comment>
<keyword evidence="6" id="KW-1185">Reference proteome</keyword>
<feature type="domain" description="Helicase ATP-binding" evidence="4">
    <location>
        <begin position="203"/>
        <end position="382"/>
    </location>
</feature>
<dbReference type="PANTHER" id="PTHR45629:SF7">
    <property type="entry name" value="DNA EXCISION REPAIR PROTEIN ERCC-6-RELATED"/>
    <property type="match status" value="1"/>
</dbReference>
<dbReference type="SUPFAM" id="SSF52540">
    <property type="entry name" value="P-loop containing nucleoside triphosphate hydrolases"/>
    <property type="match status" value="1"/>
</dbReference>
<proteinExistence type="predicted"/>
<evidence type="ECO:0000313" key="6">
    <source>
        <dbReference type="Proteomes" id="UP001629113"/>
    </source>
</evidence>
<keyword evidence="2" id="KW-0067">ATP-binding</keyword>
<feature type="region of interest" description="Disordered" evidence="3">
    <location>
        <begin position="1"/>
        <end position="56"/>
    </location>
</feature>
<dbReference type="InterPro" id="IPR038718">
    <property type="entry name" value="SNF2-like_sf"/>
</dbReference>
<evidence type="ECO:0000313" key="5">
    <source>
        <dbReference type="EMBL" id="KAL3424025.1"/>
    </source>
</evidence>
<sequence length="585" mass="67144">MKKRKTSSNLQSTNDEDDISDIEIIGFRSRDKGKQKSGERIEFSDGGDDNAYENFKNRKAVKRKKIAAAKKKLNTKAKGVAGSGKRAIQSDEEAAKRAWGDEEEYTMIDGEVPDYLQKRRRDFDNNHERLNVAGLQLPPKYNDIDFSDDERIAELEERPAFPPSIATSRAYKDVELPLSLGVIPASIAQYLRDYQIKGVEFLHELFVYQKGGILGDDMGLGKTVQVAAFLTAVFGKTGDERDWKRMRKMRRAIPPRWYPRVMVICPGSLIENWKAELERWGWWHVEAFHGDKKDTTFEVAMSGRLEVMITTYTTYKNHRSRLNLITWDCVIADECHILKERTSETTQAMNEINCLCRIGLTGTAIQNKYEEMWTLLNWTNPGRFGPISTWKSSISEPLRIGQSHDATNYQLKRARETAEKLVKNLLPQFFLRRMKTLIAHQLPKKTDRVVFCPLTDIQRDAYIRYLESDFIEIIKYSAEPCECDSGKKRGICCFAKLPGTNTKWQSLVFPAITTLQKLSNHLALMIPNSSDSHDKQVRSLDNLKEMLPDDWENLYQNRDSLLTLANPKFCGKVCVFGTPVRVCHS</sequence>
<dbReference type="Gene3D" id="3.40.50.10810">
    <property type="entry name" value="Tandem AAA-ATPase domain"/>
    <property type="match status" value="1"/>
</dbReference>
<evidence type="ECO:0000256" key="3">
    <source>
        <dbReference type="SAM" id="MobiDB-lite"/>
    </source>
</evidence>
<dbReference type="InterPro" id="IPR014001">
    <property type="entry name" value="Helicase_ATP-bd"/>
</dbReference>
<keyword evidence="1" id="KW-0547">Nucleotide-binding</keyword>
<dbReference type="Pfam" id="PF00176">
    <property type="entry name" value="SNF2-rel_dom"/>
    <property type="match status" value="1"/>
</dbReference>
<dbReference type="Proteomes" id="UP001629113">
    <property type="component" value="Unassembled WGS sequence"/>
</dbReference>
<protein>
    <submittedName>
        <fullName evidence="5">Switch 2</fullName>
    </submittedName>
</protein>
<dbReference type="PANTHER" id="PTHR45629">
    <property type="entry name" value="SNF2/RAD54 FAMILY MEMBER"/>
    <property type="match status" value="1"/>
</dbReference>
<gene>
    <name evidence="5" type="ORF">PVAG01_03306</name>
</gene>
<evidence type="ECO:0000256" key="1">
    <source>
        <dbReference type="ARBA" id="ARBA00022741"/>
    </source>
</evidence>
<organism evidence="5 6">
    <name type="scientific">Phlyctema vagabunda</name>
    <dbReference type="NCBI Taxonomy" id="108571"/>
    <lineage>
        <taxon>Eukaryota</taxon>
        <taxon>Fungi</taxon>
        <taxon>Dikarya</taxon>
        <taxon>Ascomycota</taxon>
        <taxon>Pezizomycotina</taxon>
        <taxon>Leotiomycetes</taxon>
        <taxon>Helotiales</taxon>
        <taxon>Dermateaceae</taxon>
        <taxon>Phlyctema</taxon>
    </lineage>
</organism>
<dbReference type="SMART" id="SM00487">
    <property type="entry name" value="DEXDc"/>
    <property type="match status" value="1"/>
</dbReference>
<feature type="compositionally biased region" description="Basic and acidic residues" evidence="3">
    <location>
        <begin position="28"/>
        <end position="43"/>
    </location>
</feature>
<dbReference type="Gene3D" id="3.40.50.300">
    <property type="entry name" value="P-loop containing nucleotide triphosphate hydrolases"/>
    <property type="match status" value="1"/>
</dbReference>
<accession>A0ABR4PL50</accession>
<dbReference type="InterPro" id="IPR027417">
    <property type="entry name" value="P-loop_NTPase"/>
</dbReference>
<name>A0ABR4PL50_9HELO</name>
<evidence type="ECO:0000259" key="4">
    <source>
        <dbReference type="PROSITE" id="PS51192"/>
    </source>
</evidence>
<dbReference type="InterPro" id="IPR050496">
    <property type="entry name" value="SNF2_RAD54_helicase_repair"/>
</dbReference>
<reference evidence="5 6" key="1">
    <citation type="submission" date="2024-06" db="EMBL/GenBank/DDBJ databases">
        <title>Complete genome of Phlyctema vagabunda strain 19-DSS-EL-015.</title>
        <authorList>
            <person name="Fiorenzani C."/>
        </authorList>
    </citation>
    <scope>NUCLEOTIDE SEQUENCE [LARGE SCALE GENOMIC DNA]</scope>
    <source>
        <strain evidence="5 6">19-DSS-EL-015</strain>
    </source>
</reference>
<evidence type="ECO:0000256" key="2">
    <source>
        <dbReference type="ARBA" id="ARBA00022840"/>
    </source>
</evidence>
<dbReference type="PROSITE" id="PS51192">
    <property type="entry name" value="HELICASE_ATP_BIND_1"/>
    <property type="match status" value="1"/>
</dbReference>
<dbReference type="EMBL" id="JBFCZG010000003">
    <property type="protein sequence ID" value="KAL3424025.1"/>
    <property type="molecule type" value="Genomic_DNA"/>
</dbReference>
<dbReference type="InterPro" id="IPR000330">
    <property type="entry name" value="SNF2_N"/>
</dbReference>